<dbReference type="GO" id="GO:0032259">
    <property type="term" value="P:methylation"/>
    <property type="evidence" value="ECO:0007669"/>
    <property type="project" value="UniProtKB-KW"/>
</dbReference>
<dbReference type="Pfam" id="PF07021">
    <property type="entry name" value="MetW"/>
    <property type="match status" value="1"/>
</dbReference>
<name>A0A6N2U9R3_9FIRM</name>
<dbReference type="PANTHER" id="PTHR43861">
    <property type="entry name" value="TRANS-ACONITATE 2-METHYLTRANSFERASE-RELATED"/>
    <property type="match status" value="1"/>
</dbReference>
<reference evidence="1" key="1">
    <citation type="submission" date="2019-11" db="EMBL/GenBank/DDBJ databases">
        <authorList>
            <person name="Feng L."/>
        </authorList>
    </citation>
    <scope>NUCLEOTIDE SEQUENCE</scope>
    <source>
        <strain evidence="1">CbolteaeLFYP116</strain>
    </source>
</reference>
<dbReference type="CDD" id="cd02440">
    <property type="entry name" value="AdoMet_MTases"/>
    <property type="match status" value="1"/>
</dbReference>
<gene>
    <name evidence="1" type="ORF">CBLFYP116_02022</name>
</gene>
<proteinExistence type="predicted"/>
<dbReference type="SUPFAM" id="SSF53335">
    <property type="entry name" value="S-adenosyl-L-methionine-dependent methyltransferases"/>
    <property type="match status" value="1"/>
</dbReference>
<accession>A0A6N2U9R3</accession>
<protein>
    <submittedName>
        <fullName evidence="1">Bifunctional 3-demethylubiquinone-9 3-methyltransferase/ 2-octaprenyl-6-hydroxy phenol methylase</fullName>
    </submittedName>
</protein>
<dbReference type="GeneID" id="23114559"/>
<organism evidence="1">
    <name type="scientific">Enterocloster bolteae</name>
    <dbReference type="NCBI Taxonomy" id="208479"/>
    <lineage>
        <taxon>Bacteria</taxon>
        <taxon>Bacillati</taxon>
        <taxon>Bacillota</taxon>
        <taxon>Clostridia</taxon>
        <taxon>Lachnospirales</taxon>
        <taxon>Lachnospiraceae</taxon>
        <taxon>Enterocloster</taxon>
    </lineage>
</organism>
<keyword evidence="1" id="KW-0830">Ubiquinone</keyword>
<keyword evidence="1" id="KW-0808">Transferase</keyword>
<dbReference type="AlphaFoldDB" id="A0A6N2U9R3"/>
<dbReference type="PANTHER" id="PTHR43861:SF6">
    <property type="entry name" value="METHYLTRANSFERASE TYPE 11"/>
    <property type="match status" value="1"/>
</dbReference>
<dbReference type="RefSeq" id="WP_002576478.1">
    <property type="nucleotide sequence ID" value="NZ_BAABZS010000002.1"/>
</dbReference>
<dbReference type="EMBL" id="CACRTF010000011">
    <property type="protein sequence ID" value="VYT14129.1"/>
    <property type="molecule type" value="Genomic_DNA"/>
</dbReference>
<dbReference type="GO" id="GO:0008168">
    <property type="term" value="F:methyltransferase activity"/>
    <property type="evidence" value="ECO:0007669"/>
    <property type="project" value="UniProtKB-KW"/>
</dbReference>
<sequence length="334" mass="38479">MIDKKCPICGGNSILHRKYGKESCIKDYKYLYKEIPENLDIIDYELYRCTNCDLVFAAPLIGGSESFYTWVTSHSNYYPTEENPRWEWIQIKEYLLQNKNVKTILEVGCGEGAFLSFIQKAVPGLSCLGIDTTTSACNECMKKGLDVYNGTLEEYINGGNKKKFDMVVAFHCLEHVEEPMQLAKEMLDITDEKGMCIVSFPYTDMKMEKVFITANNMPPHHLSHWNYKSCKKLAEVLAANMQIVSPYAPRIKDEVYQLLLNMYYPIWKPRDDINFFNVALIALIHPLKTLKAVKCVILKDRIVTASQIGKATQKRRVPWFVMLILERKDKAFMG</sequence>
<dbReference type="InterPro" id="IPR029063">
    <property type="entry name" value="SAM-dependent_MTases_sf"/>
</dbReference>
<evidence type="ECO:0000313" key="1">
    <source>
        <dbReference type="EMBL" id="VYT14129.1"/>
    </source>
</evidence>
<dbReference type="Gene3D" id="3.40.50.150">
    <property type="entry name" value="Vaccinia Virus protein VP39"/>
    <property type="match status" value="1"/>
</dbReference>
<dbReference type="InterPro" id="IPR010743">
    <property type="entry name" value="Methionine_synth_MetW"/>
</dbReference>
<keyword evidence="1" id="KW-0489">Methyltransferase</keyword>